<gene>
    <name evidence="3" type="ORF">HNQ47_000105</name>
</gene>
<evidence type="ECO:0000313" key="4">
    <source>
        <dbReference type="Proteomes" id="UP000539953"/>
    </source>
</evidence>
<dbReference type="Pfam" id="PF04256">
    <property type="entry name" value="DUF434"/>
    <property type="match status" value="1"/>
</dbReference>
<evidence type="ECO:0000313" key="3">
    <source>
        <dbReference type="EMBL" id="MBB5182102.1"/>
    </source>
</evidence>
<proteinExistence type="predicted"/>
<accession>A0A7W8CXK6</accession>
<dbReference type="EMBL" id="JACHHK010000001">
    <property type="protein sequence ID" value="MBB5182102.1"/>
    <property type="molecule type" value="Genomic_DNA"/>
</dbReference>
<reference evidence="3 4" key="1">
    <citation type="submission" date="2020-08" db="EMBL/GenBank/DDBJ databases">
        <title>Genomic Encyclopedia of Type Strains, Phase IV (KMG-IV): sequencing the most valuable type-strain genomes for metagenomic binning, comparative biology and taxonomic classification.</title>
        <authorList>
            <person name="Goeker M."/>
        </authorList>
    </citation>
    <scope>NUCLEOTIDE SEQUENCE [LARGE SCALE GENOMIC DNA]</scope>
    <source>
        <strain evidence="3 4">DSM 25799</strain>
    </source>
</reference>
<keyword evidence="4" id="KW-1185">Reference proteome</keyword>
<protein>
    <recommendedName>
        <fullName evidence="5">DUF434 domain-containing protein</fullName>
    </recommendedName>
</protein>
<comment type="caution">
    <text evidence="3">The sequence shown here is derived from an EMBL/GenBank/DDBJ whole genome shotgun (WGS) entry which is preliminary data.</text>
</comment>
<feature type="domain" description="DUF434" evidence="1">
    <location>
        <begin position="22"/>
        <end position="76"/>
    </location>
</feature>
<evidence type="ECO:0008006" key="5">
    <source>
        <dbReference type="Google" id="ProtNLM"/>
    </source>
</evidence>
<evidence type="ECO:0000259" key="1">
    <source>
        <dbReference type="Pfam" id="PF04256"/>
    </source>
</evidence>
<dbReference type="PANTHER" id="PTHR42252:SF1">
    <property type="entry name" value="DUF434 DOMAIN-CONTAINING PROTEIN"/>
    <property type="match status" value="1"/>
</dbReference>
<dbReference type="RefSeq" id="WP_183326531.1">
    <property type="nucleotide sequence ID" value="NZ_JACHHK010000001.1"/>
</dbReference>
<dbReference type="AlphaFoldDB" id="A0A7W8CXK6"/>
<dbReference type="Pfam" id="PF18481">
    <property type="entry name" value="DUF5616"/>
    <property type="match status" value="1"/>
</dbReference>
<dbReference type="InterPro" id="IPR007368">
    <property type="entry name" value="DUF434"/>
</dbReference>
<dbReference type="InterPro" id="IPR041652">
    <property type="entry name" value="DUF5616"/>
</dbReference>
<name>A0A7W8CXK6_9FIRM</name>
<evidence type="ECO:0000259" key="2">
    <source>
        <dbReference type="Pfam" id="PF18481"/>
    </source>
</evidence>
<dbReference type="Proteomes" id="UP000539953">
    <property type="component" value="Unassembled WGS sequence"/>
</dbReference>
<feature type="domain" description="DUF5616" evidence="2">
    <location>
        <begin position="81"/>
        <end position="215"/>
    </location>
</feature>
<sequence>MNRRGSAPADTEEFSSDALKILRQASRHISYLLEEGYDLKAAVTFVGNHFLLSKRQRLAIQRSLCTKAQAENRKAKEIEPAQLTGKTVWVDGFNEIITLEVLHCGSVLFEGQDGCIRDLASLHGTYRLIDETQDAIEDLFTVLHRAEKICILLDEPVSNSGRLKTRIAEVAEAMHVKTDIQIVRDVDRVLGTRENVVSSDSVILDRCRSWINVTASLCKCPPLRVFDKPQ</sequence>
<organism evidence="3 4">
    <name type="scientific">Catenisphaera adipataccumulans</name>
    <dbReference type="NCBI Taxonomy" id="700500"/>
    <lineage>
        <taxon>Bacteria</taxon>
        <taxon>Bacillati</taxon>
        <taxon>Bacillota</taxon>
        <taxon>Erysipelotrichia</taxon>
        <taxon>Erysipelotrichales</taxon>
        <taxon>Erysipelotrichaceae</taxon>
        <taxon>Catenisphaera</taxon>
    </lineage>
</organism>
<dbReference type="PANTHER" id="PTHR42252">
    <property type="entry name" value="DUF5616 DOMAIN-CONTAINING PROTEIN"/>
    <property type="match status" value="1"/>
</dbReference>